<name>A0A9X9IB46_XANCI</name>
<feature type="region of interest" description="Disordered" evidence="1">
    <location>
        <begin position="14"/>
        <end position="55"/>
    </location>
</feature>
<protein>
    <submittedName>
        <fullName evidence="2">Uncharacterized protein</fullName>
    </submittedName>
</protein>
<gene>
    <name evidence="2" type="ORF">Xdur_012515</name>
</gene>
<dbReference type="Proteomes" id="UP000190508">
    <property type="component" value="Chromosome"/>
</dbReference>
<dbReference type="EMBL" id="CP066343">
    <property type="protein sequence ID" value="UVG57081.1"/>
    <property type="molecule type" value="Genomic_DNA"/>
</dbReference>
<evidence type="ECO:0000313" key="2">
    <source>
        <dbReference type="EMBL" id="UVG57081.1"/>
    </source>
</evidence>
<dbReference type="AlphaFoldDB" id="A0A9X9IB46"/>
<reference evidence="2" key="1">
    <citation type="submission" date="2020-12" db="EMBL/GenBank/DDBJ databases">
        <title>Complete genome investigation of Xanthomonas citri pv. durantae LMG696.</title>
        <authorList>
            <person name="Rana R."/>
            <person name="Bansal K."/>
            <person name="Patil P.B."/>
        </authorList>
    </citation>
    <scope>NUCLEOTIDE SEQUENCE</scope>
    <source>
        <strain evidence="2">LMG696</strain>
    </source>
</reference>
<organism evidence="2 3">
    <name type="scientific">Xanthomonas citri pv. durantae</name>
    <dbReference type="NCBI Taxonomy" id="487862"/>
    <lineage>
        <taxon>Bacteria</taxon>
        <taxon>Pseudomonadati</taxon>
        <taxon>Pseudomonadota</taxon>
        <taxon>Gammaproteobacteria</taxon>
        <taxon>Lysobacterales</taxon>
        <taxon>Lysobacteraceae</taxon>
        <taxon>Xanthomonas</taxon>
    </lineage>
</organism>
<feature type="region of interest" description="Disordered" evidence="1">
    <location>
        <begin position="178"/>
        <end position="215"/>
    </location>
</feature>
<proteinExistence type="predicted"/>
<evidence type="ECO:0000256" key="1">
    <source>
        <dbReference type="SAM" id="MobiDB-lite"/>
    </source>
</evidence>
<dbReference type="RefSeq" id="WP_096815570.1">
    <property type="nucleotide sequence ID" value="NZ_CP066343.1"/>
</dbReference>
<evidence type="ECO:0000313" key="3">
    <source>
        <dbReference type="Proteomes" id="UP000190508"/>
    </source>
</evidence>
<accession>A0A9X9IB46</accession>
<sequence length="459" mass="52220">MSKVNGSTGRFLTYAAAPDGDCGHALSTQQPETEETGDFELQPTPPMPPPSKQLQTDTQALPVDATVLFVALQYQLLVAVEQCHYLMPGECLWIEAMGDVTVPGKTQIEVKHYGDKLTDSHQNFWNTIRNWLHERFDRSSYKSLVLLTTQEFGAQSRLKDWNILTAVQRLERMQEIGSDGAGAPQTQMDEPPEPQDEAVQSAETTARKPSKARALQQEVLASGSRTALMEVLERMLIIPDEDALPERIDSYKTRYLKAIRPSLQQQYLDDLLGFMFSTELVLNGWKITHEAFTAKLTALNSSCMKHPAEFPLRDLRPLEEKVDLDAIRPMLFARKILEIEGEKYLKHAALHRLFAQDTISGLLKDQIPIKPSLDLYLHNHRSNHFVEREAAILDCDGLQDVAALKKASLRFYLARLRASTEPFCAMANTMPEFRNGIYHMLADENPKRKDEEFHWKLWE</sequence>